<keyword evidence="1" id="KW-0472">Membrane</keyword>
<dbReference type="OrthoDB" id="2387130at2"/>
<dbReference type="Proteomes" id="UP000199008">
    <property type="component" value="Unassembled WGS sequence"/>
</dbReference>
<feature type="transmembrane region" description="Helical" evidence="1">
    <location>
        <begin position="296"/>
        <end position="317"/>
    </location>
</feature>
<accession>A0A1G9FYE9</accession>
<gene>
    <name evidence="2" type="ORF">SAMN05216216_11465</name>
</gene>
<keyword evidence="1" id="KW-0812">Transmembrane</keyword>
<dbReference type="EMBL" id="FNFY01000014">
    <property type="protein sequence ID" value="SDK93471.1"/>
    <property type="molecule type" value="Genomic_DNA"/>
</dbReference>
<dbReference type="STRING" id="576118.SAMN05216216_11465"/>
<protein>
    <submittedName>
        <fullName evidence="2">ABC-2 type transport system permease protein</fullName>
    </submittedName>
</protein>
<sequence>MFPILKVEIQSAVNYLKNLRTQTIVSLVIIALFAVIFLPLIIITMFNFLLLAEESILSSIMVMISVLIMIILSLITVNRIVKDMFMNENMQLYLTFPVKAVELLRAKFIMQLFTGILPVTIPIGLIVGVAFTFRYSSILPLVSAILYFMLLSILTLGLSYIIVFLVTKVASPKKVSEILTFIGGFAAVLPYLIITFGVVNIETVIKYLPNPAGLYEGFIYNVNLLEFTVFTLLSIILSIIIFVSLTQVVKNGFLKGWITTSGRSRKAGSTSLDVNSVKGALLQKDIKMTLRDFKEWAAVLPQYFIPFVVYFVAYNPVASDGYPEMNMDGVIISVSITGTVIISIFVSASNTARDARHYSMMRALPLKAADIVDSKFIYNFITIVPVYMLMSLGVFLFTDVSAAGLFYSLVFILMTALAVIPIGMWFGAKFPVVNTNKPTERMDTGASIIMMIVILILIFSTGFMSNVFIDADGDINHRMTGIMGVVMLALSAGIYFIVTKTVKNIYHRGLKIVYKG</sequence>
<feature type="transmembrane region" description="Helical" evidence="1">
    <location>
        <begin position="481"/>
        <end position="498"/>
    </location>
</feature>
<keyword evidence="1" id="KW-1133">Transmembrane helix</keyword>
<feature type="transmembrane region" description="Helical" evidence="1">
    <location>
        <begin position="329"/>
        <end position="352"/>
    </location>
</feature>
<feature type="transmembrane region" description="Helical" evidence="1">
    <location>
        <begin position="404"/>
        <end position="427"/>
    </location>
</feature>
<feature type="transmembrane region" description="Helical" evidence="1">
    <location>
        <begin position="56"/>
        <end position="77"/>
    </location>
</feature>
<proteinExistence type="predicted"/>
<feature type="transmembrane region" description="Helical" evidence="1">
    <location>
        <begin position="376"/>
        <end position="398"/>
    </location>
</feature>
<feature type="transmembrane region" description="Helical" evidence="1">
    <location>
        <begin position="178"/>
        <end position="198"/>
    </location>
</feature>
<feature type="transmembrane region" description="Helical" evidence="1">
    <location>
        <begin position="218"/>
        <end position="245"/>
    </location>
</feature>
<feature type="transmembrane region" description="Helical" evidence="1">
    <location>
        <begin position="145"/>
        <end position="166"/>
    </location>
</feature>
<name>A0A1G9FYE9_9BACL</name>
<evidence type="ECO:0000256" key="1">
    <source>
        <dbReference type="SAM" id="Phobius"/>
    </source>
</evidence>
<organism evidence="2 3">
    <name type="scientific">Lacicoccus qingdaonensis</name>
    <dbReference type="NCBI Taxonomy" id="576118"/>
    <lineage>
        <taxon>Bacteria</taxon>
        <taxon>Bacillati</taxon>
        <taxon>Bacillota</taxon>
        <taxon>Bacilli</taxon>
        <taxon>Bacillales</taxon>
        <taxon>Salinicoccaceae</taxon>
        <taxon>Lacicoccus</taxon>
    </lineage>
</organism>
<evidence type="ECO:0000313" key="3">
    <source>
        <dbReference type="Proteomes" id="UP000199008"/>
    </source>
</evidence>
<feature type="transmembrane region" description="Helical" evidence="1">
    <location>
        <begin position="448"/>
        <end position="469"/>
    </location>
</feature>
<keyword evidence="3" id="KW-1185">Reference proteome</keyword>
<dbReference type="RefSeq" id="WP_092986635.1">
    <property type="nucleotide sequence ID" value="NZ_FNFY01000014.1"/>
</dbReference>
<reference evidence="3" key="1">
    <citation type="submission" date="2016-10" db="EMBL/GenBank/DDBJ databases">
        <authorList>
            <person name="Varghese N."/>
            <person name="Submissions S."/>
        </authorList>
    </citation>
    <scope>NUCLEOTIDE SEQUENCE [LARGE SCALE GENOMIC DNA]</scope>
    <source>
        <strain evidence="3">CGMCC 1.8895</strain>
    </source>
</reference>
<dbReference type="AlphaFoldDB" id="A0A1G9FYE9"/>
<feature type="transmembrane region" description="Helical" evidence="1">
    <location>
        <begin position="24"/>
        <end position="50"/>
    </location>
</feature>
<feature type="transmembrane region" description="Helical" evidence="1">
    <location>
        <begin position="112"/>
        <end position="133"/>
    </location>
</feature>
<evidence type="ECO:0000313" key="2">
    <source>
        <dbReference type="EMBL" id="SDK93471.1"/>
    </source>
</evidence>